<sequence length="198" mass="20694">MFSSTAPDAWSLIQELFSDQPWVVFGAGLLSWVALGAGIVRASRHGIGLLAARDDLLGNGLRIGVAAVSMVVPMAWVVSAVVWGNLYQYIFAGLFLADEPTPPDSWFGVSVGAVLVAGYAVTVCALAARELVDGKIRDGLVTAVACGVWPGLPASLLTFVHRDDPGPGWAVASGVVFVAGFLVAPMIVAICVRLCSRR</sequence>
<organism evidence="2 3">
    <name type="scientific">Nocardia caishijiensis</name>
    <dbReference type="NCBI Taxonomy" id="184756"/>
    <lineage>
        <taxon>Bacteria</taxon>
        <taxon>Bacillati</taxon>
        <taxon>Actinomycetota</taxon>
        <taxon>Actinomycetes</taxon>
        <taxon>Mycobacteriales</taxon>
        <taxon>Nocardiaceae</taxon>
        <taxon>Nocardia</taxon>
    </lineage>
</organism>
<accession>A0ABQ6YG17</accession>
<keyword evidence="1" id="KW-1133">Transmembrane helix</keyword>
<gene>
    <name evidence="2" type="ORF">FNL39_111142</name>
</gene>
<feature type="transmembrane region" description="Helical" evidence="1">
    <location>
        <begin position="172"/>
        <end position="195"/>
    </location>
</feature>
<proteinExistence type="predicted"/>
<keyword evidence="3" id="KW-1185">Reference proteome</keyword>
<keyword evidence="1" id="KW-0812">Transmembrane</keyword>
<comment type="caution">
    <text evidence="2">The sequence shown here is derived from an EMBL/GenBank/DDBJ whole genome shotgun (WGS) entry which is preliminary data.</text>
</comment>
<evidence type="ECO:0000313" key="3">
    <source>
        <dbReference type="Proteomes" id="UP000798951"/>
    </source>
</evidence>
<feature type="transmembrane region" description="Helical" evidence="1">
    <location>
        <begin position="61"/>
        <end position="86"/>
    </location>
</feature>
<feature type="transmembrane region" description="Helical" evidence="1">
    <location>
        <begin position="20"/>
        <end position="40"/>
    </location>
</feature>
<keyword evidence="1" id="KW-0472">Membrane</keyword>
<dbReference type="EMBL" id="VMSD01000011">
    <property type="protein sequence ID" value="KAF0842561.1"/>
    <property type="molecule type" value="Genomic_DNA"/>
</dbReference>
<dbReference type="RefSeq" id="WP_157102112.1">
    <property type="nucleotide sequence ID" value="NZ_VMSD01000011.1"/>
</dbReference>
<evidence type="ECO:0000313" key="2">
    <source>
        <dbReference type="EMBL" id="KAF0842561.1"/>
    </source>
</evidence>
<protein>
    <submittedName>
        <fullName evidence="2">Uncharacterized protein</fullName>
    </submittedName>
</protein>
<feature type="transmembrane region" description="Helical" evidence="1">
    <location>
        <begin position="106"/>
        <end position="128"/>
    </location>
</feature>
<name>A0ABQ6YG17_9NOCA</name>
<evidence type="ECO:0000256" key="1">
    <source>
        <dbReference type="SAM" id="Phobius"/>
    </source>
</evidence>
<dbReference type="Proteomes" id="UP000798951">
    <property type="component" value="Unassembled WGS sequence"/>
</dbReference>
<reference evidence="2 3" key="1">
    <citation type="submission" date="2019-07" db="EMBL/GenBank/DDBJ databases">
        <title>Genomic Encyclopedia of Type Strains, Phase IV (KMG-IV): sequencing the most valuable type-strain genomes for metagenomic binning, comparative biology and taxonomic classification.</title>
        <authorList>
            <person name="Goeker M."/>
        </authorList>
    </citation>
    <scope>NUCLEOTIDE SEQUENCE [LARGE SCALE GENOMIC DNA]</scope>
    <source>
        <strain evidence="2 3">DSM 44831</strain>
    </source>
</reference>
<feature type="transmembrane region" description="Helical" evidence="1">
    <location>
        <begin position="140"/>
        <end position="160"/>
    </location>
</feature>